<dbReference type="Pfam" id="PF00593">
    <property type="entry name" value="TonB_dep_Rec_b-barrel"/>
    <property type="match status" value="1"/>
</dbReference>
<keyword evidence="10" id="KW-1185">Reference proteome</keyword>
<evidence type="ECO:0000256" key="6">
    <source>
        <dbReference type="SAM" id="SignalP"/>
    </source>
</evidence>
<dbReference type="NCBIfam" id="TIGR01782">
    <property type="entry name" value="TonB-Xanth-Caul"/>
    <property type="match status" value="1"/>
</dbReference>
<proteinExistence type="inferred from homology"/>
<name>A0ABY7ATT6_9ALTE</name>
<keyword evidence="9" id="KW-0675">Receptor</keyword>
<evidence type="ECO:0000313" key="10">
    <source>
        <dbReference type="Proteomes" id="UP001163726"/>
    </source>
</evidence>
<evidence type="ECO:0000313" key="9">
    <source>
        <dbReference type="EMBL" id="WAJ71779.1"/>
    </source>
</evidence>
<evidence type="ECO:0000256" key="5">
    <source>
        <dbReference type="SAM" id="MobiDB-lite"/>
    </source>
</evidence>
<dbReference type="EMBL" id="CP109966">
    <property type="protein sequence ID" value="WAJ71779.1"/>
    <property type="molecule type" value="Genomic_DNA"/>
</dbReference>
<keyword evidence="2 4" id="KW-0472">Membrane</keyword>
<feature type="region of interest" description="Disordered" evidence="5">
    <location>
        <begin position="603"/>
        <end position="631"/>
    </location>
</feature>
<comment type="subcellular location">
    <subcellularLocation>
        <location evidence="1 4">Cell outer membrane</location>
    </subcellularLocation>
</comment>
<reference evidence="9" key="1">
    <citation type="submission" date="2022-10" db="EMBL/GenBank/DDBJ databases">
        <title>Catenovulum adriacola sp. nov. isolated in the Harbour of Susak.</title>
        <authorList>
            <person name="Schoch T."/>
            <person name="Reich S.J."/>
            <person name="Stoeferle S."/>
            <person name="Flaiz M."/>
            <person name="Kazda M."/>
            <person name="Riedel C.U."/>
            <person name="Duerre P."/>
        </authorList>
    </citation>
    <scope>NUCLEOTIDE SEQUENCE</scope>
    <source>
        <strain evidence="9">TS8</strain>
        <plasmid evidence="9">pCadTS8_1</plasmid>
    </source>
</reference>
<geneLocation type="plasmid" evidence="9 10">
    <name>pCadTS8_1</name>
</geneLocation>
<evidence type="ECO:0000256" key="1">
    <source>
        <dbReference type="ARBA" id="ARBA00004442"/>
    </source>
</evidence>
<evidence type="ECO:0000256" key="2">
    <source>
        <dbReference type="ARBA" id="ARBA00023136"/>
    </source>
</evidence>
<dbReference type="InterPro" id="IPR037066">
    <property type="entry name" value="Plug_dom_sf"/>
</dbReference>
<keyword evidence="6" id="KW-0732">Signal</keyword>
<dbReference type="InterPro" id="IPR036942">
    <property type="entry name" value="Beta-barrel_TonB_sf"/>
</dbReference>
<protein>
    <submittedName>
        <fullName evidence="9">TonB-dependent receptor</fullName>
    </submittedName>
</protein>
<dbReference type="Proteomes" id="UP001163726">
    <property type="component" value="Plasmid pCadTS8_1"/>
</dbReference>
<dbReference type="InterPro" id="IPR000531">
    <property type="entry name" value="Beta-barrel_TonB"/>
</dbReference>
<evidence type="ECO:0000259" key="8">
    <source>
        <dbReference type="Pfam" id="PF07715"/>
    </source>
</evidence>
<dbReference type="Pfam" id="PF07715">
    <property type="entry name" value="Plug"/>
    <property type="match status" value="1"/>
</dbReference>
<evidence type="ECO:0000259" key="7">
    <source>
        <dbReference type="Pfam" id="PF00593"/>
    </source>
</evidence>
<dbReference type="RefSeq" id="WP_268076501.1">
    <property type="nucleotide sequence ID" value="NZ_CP109966.1"/>
</dbReference>
<feature type="compositionally biased region" description="Low complexity" evidence="5">
    <location>
        <begin position="610"/>
        <end position="631"/>
    </location>
</feature>
<organism evidence="9 10">
    <name type="scientific">Catenovulum adriaticum</name>
    <dbReference type="NCBI Taxonomy" id="2984846"/>
    <lineage>
        <taxon>Bacteria</taxon>
        <taxon>Pseudomonadati</taxon>
        <taxon>Pseudomonadota</taxon>
        <taxon>Gammaproteobacteria</taxon>
        <taxon>Alteromonadales</taxon>
        <taxon>Alteromonadaceae</taxon>
        <taxon>Catenovulum</taxon>
    </lineage>
</organism>
<dbReference type="SUPFAM" id="SSF56935">
    <property type="entry name" value="Porins"/>
    <property type="match status" value="1"/>
</dbReference>
<keyword evidence="3" id="KW-0998">Cell outer membrane</keyword>
<dbReference type="PANTHER" id="PTHR40980:SF3">
    <property type="entry name" value="TONB-DEPENDENT RECEPTOR-LIKE BETA-BARREL DOMAIN-CONTAINING PROTEIN"/>
    <property type="match status" value="1"/>
</dbReference>
<feature type="signal peptide" evidence="6">
    <location>
        <begin position="1"/>
        <end position="28"/>
    </location>
</feature>
<dbReference type="InterPro" id="IPR010104">
    <property type="entry name" value="TonB_rcpt_bac"/>
</dbReference>
<keyword evidence="4" id="KW-0798">TonB box</keyword>
<comment type="similarity">
    <text evidence="4">Belongs to the TonB-dependent receptor family.</text>
</comment>
<feature type="domain" description="TonB-dependent receptor-like beta-barrel" evidence="7">
    <location>
        <begin position="444"/>
        <end position="882"/>
    </location>
</feature>
<evidence type="ECO:0000256" key="4">
    <source>
        <dbReference type="RuleBase" id="RU003357"/>
    </source>
</evidence>
<feature type="domain" description="TonB-dependent receptor plug" evidence="8">
    <location>
        <begin position="61"/>
        <end position="161"/>
    </location>
</feature>
<gene>
    <name evidence="9" type="ORF">OLW01_15690</name>
</gene>
<accession>A0ABY7ATT6</accession>
<sequence>MKASKMHFKFSAIALATLTAFSAQQSQAAQNEQDDADKEPEVIMVTGLRNSLGMAADLKRSSDLVVESIVSDDIGKFPDSTTAAALQRVPGIQVVMGDNNEVVSPLIRGIGDILTTLDGREIFTGVGRGFAFQDLPAEALSGADVYKSNTADLTQGGVAGVINLKLHKPLNFKEGVTTALNARIFKGSNEDSPSYATGALVSNRWSTSSGDEFGALLNVSYSDINFDRPVSFNCDPRSGSNGPAGGDGVILPTCVGGVSQYGDYQRPQFNTALQWRMPSGLELYLDGIYTEYKSRWESDFVFSDIFAAQSITNKKASTNCAQYSIDGAGFYAAENGQLQDLCIAESATFNNVPGLSSTQAKDSGTDQYLIATGARYKQDDYELDFDVSYQRSHTHNRTIIVDIGKQIDKVDVVVDAGGYGTTTMPGDPLSVADDFRFANGLFQDLNDAVGTMFAAESNGKYFLQDSFLKELQFGVRYADRESVFRANAPGGPAAPGGNRVTLVDSVGLPDDFLIPSPTSIPYINGGQKWMTPDRDFLLDHTDVLRDIYGAEPGDPAWAPERNYDATEQTLSAYLQGKYATEIGNFYVDGLIGLRATRTSRDLTGTGLVRPAPTDANPNPAAEPTTVTNSTSETTLLPNVSARVELTDDLQLRVTAAKTISQPAFGDLNPGLTYEVPLNANIRPNGGGGNPELKPQKSTAYDATLEYYFAPTSYVAAAVYYRTLNDRVMAQTTTETIDGIEYNISRPRNAADATLQGLELSTQMFLDSVFKDLPSALDGVGFMANFTLADSEITTDGDPLEGEPLQGVSKYSYNLGLLYENHGFTGRMVYTFRSKYSEALLNTIRPVGAGPQFNMVKDTGRLDFSLAYDLSESLTVSVDGTNLTGNKYYSYFETEAFPHDVRDDEKTIGMSIRAKF</sequence>
<evidence type="ECO:0000256" key="3">
    <source>
        <dbReference type="ARBA" id="ARBA00023237"/>
    </source>
</evidence>
<feature type="chain" id="PRO_5047273347" evidence="6">
    <location>
        <begin position="29"/>
        <end position="915"/>
    </location>
</feature>
<dbReference type="Gene3D" id="2.40.170.20">
    <property type="entry name" value="TonB-dependent receptor, beta-barrel domain"/>
    <property type="match status" value="1"/>
</dbReference>
<dbReference type="PANTHER" id="PTHR40980">
    <property type="entry name" value="PLUG DOMAIN-CONTAINING PROTEIN"/>
    <property type="match status" value="1"/>
</dbReference>
<dbReference type="Gene3D" id="2.170.130.10">
    <property type="entry name" value="TonB-dependent receptor, plug domain"/>
    <property type="match status" value="1"/>
</dbReference>
<keyword evidence="9" id="KW-0614">Plasmid</keyword>
<dbReference type="InterPro" id="IPR012910">
    <property type="entry name" value="Plug_dom"/>
</dbReference>